<dbReference type="Pfam" id="PF00588">
    <property type="entry name" value="SpoU_methylase"/>
    <property type="match status" value="1"/>
</dbReference>
<dbReference type="Proteomes" id="UP000011014">
    <property type="component" value="Unassembled WGS sequence"/>
</dbReference>
<dbReference type="GO" id="GO:0030488">
    <property type="term" value="P:tRNA methylation"/>
    <property type="evidence" value="ECO:0007669"/>
    <property type="project" value="InterPro"/>
</dbReference>
<dbReference type="PANTHER" id="PTHR12029:SF11">
    <property type="entry name" value="METHYLTRANSFERASE TARBP1-RELATED"/>
    <property type="match status" value="1"/>
</dbReference>
<keyword evidence="2" id="KW-0808">Transferase</keyword>
<gene>
    <name evidence="4" type="ORF">GSOID_T00020361001</name>
</gene>
<evidence type="ECO:0000256" key="1">
    <source>
        <dbReference type="ARBA" id="ARBA00022603"/>
    </source>
</evidence>
<dbReference type="InterPro" id="IPR029026">
    <property type="entry name" value="tRNA_m1G_MTases_N"/>
</dbReference>
<keyword evidence="1" id="KW-0489">Methyltransferase</keyword>
<dbReference type="GO" id="GO:0003723">
    <property type="term" value="F:RNA binding"/>
    <property type="evidence" value="ECO:0007669"/>
    <property type="project" value="InterPro"/>
</dbReference>
<evidence type="ECO:0000256" key="2">
    <source>
        <dbReference type="ARBA" id="ARBA00022679"/>
    </source>
</evidence>
<dbReference type="SUPFAM" id="SSF75217">
    <property type="entry name" value="alpha/beta knot"/>
    <property type="match status" value="1"/>
</dbReference>
<sequence>MTISVYEESFDKNATSSCFKFLSFETEIDRFYKLKTSKEDDKISRDLDDLSLDEPTNVQQKITPWIQDSVIDKKSCEGLVICASLIDKANNLGGITRTAEVFGAESLAISNLSILKSKDYTSLAVTAMKWIDIQEVKAINLQKWLLSMKMKGYCLAGLEQTTNSISIEKFDFPKKCVVVLGNEREGIPTNIISLLDVVLEIPQKGIIRSLNVHVSAAISIWEYTRGFL</sequence>
<dbReference type="PANTHER" id="PTHR12029">
    <property type="entry name" value="RNA METHYLTRANSFERASE"/>
    <property type="match status" value="1"/>
</dbReference>
<dbReference type="InterPro" id="IPR045330">
    <property type="entry name" value="TRM3/TARBP1"/>
</dbReference>
<dbReference type="AlphaFoldDB" id="E4YWD7"/>
<accession>E4YWD7</accession>
<evidence type="ECO:0000313" key="4">
    <source>
        <dbReference type="EMBL" id="CBY39772.1"/>
    </source>
</evidence>
<dbReference type="GO" id="GO:0016423">
    <property type="term" value="F:tRNA (guanine) methyltransferase activity"/>
    <property type="evidence" value="ECO:0007669"/>
    <property type="project" value="InterPro"/>
</dbReference>
<evidence type="ECO:0000259" key="3">
    <source>
        <dbReference type="Pfam" id="PF00588"/>
    </source>
</evidence>
<proteinExistence type="predicted"/>
<protein>
    <recommendedName>
        <fullName evidence="3">tRNA/rRNA methyltransferase SpoU type domain-containing protein</fullName>
    </recommendedName>
</protein>
<name>E4YWD7_OIKDI</name>
<feature type="domain" description="tRNA/rRNA methyltransferase SpoU type" evidence="3">
    <location>
        <begin position="79"/>
        <end position="220"/>
    </location>
</feature>
<dbReference type="EMBL" id="FN655647">
    <property type="protein sequence ID" value="CBY39772.1"/>
    <property type="molecule type" value="Genomic_DNA"/>
</dbReference>
<dbReference type="InterPro" id="IPR029028">
    <property type="entry name" value="Alpha/beta_knot_MTases"/>
</dbReference>
<dbReference type="CDD" id="cd18091">
    <property type="entry name" value="SpoU-like_TRM3-like"/>
    <property type="match status" value="1"/>
</dbReference>
<dbReference type="Gene3D" id="3.40.1280.10">
    <property type="match status" value="1"/>
</dbReference>
<reference evidence="4" key="1">
    <citation type="journal article" date="2010" name="Science">
        <title>Plasticity of animal genome architecture unmasked by rapid evolution of a pelagic tunicate.</title>
        <authorList>
            <person name="Denoeud F."/>
            <person name="Henriet S."/>
            <person name="Mungpakdee S."/>
            <person name="Aury J.M."/>
            <person name="Da Silva C."/>
            <person name="Brinkmann H."/>
            <person name="Mikhaleva J."/>
            <person name="Olsen L.C."/>
            <person name="Jubin C."/>
            <person name="Canestro C."/>
            <person name="Bouquet J.M."/>
            <person name="Danks G."/>
            <person name="Poulain J."/>
            <person name="Campsteijn C."/>
            <person name="Adamski M."/>
            <person name="Cross I."/>
            <person name="Yadetie F."/>
            <person name="Muffato M."/>
            <person name="Louis A."/>
            <person name="Butcher S."/>
            <person name="Tsagkogeorga G."/>
            <person name="Konrad A."/>
            <person name="Singh S."/>
            <person name="Jensen M.F."/>
            <person name="Cong E.H."/>
            <person name="Eikeseth-Otteraa H."/>
            <person name="Noel B."/>
            <person name="Anthouard V."/>
            <person name="Porcel B.M."/>
            <person name="Kachouri-Lafond R."/>
            <person name="Nishino A."/>
            <person name="Ugolini M."/>
            <person name="Chourrout P."/>
            <person name="Nishida H."/>
            <person name="Aasland R."/>
            <person name="Huzurbazar S."/>
            <person name="Westhof E."/>
            <person name="Delsuc F."/>
            <person name="Lehrach H."/>
            <person name="Reinhardt R."/>
            <person name="Weissenbach J."/>
            <person name="Roy S.W."/>
            <person name="Artiguenave F."/>
            <person name="Postlethwait J.H."/>
            <person name="Manak J.R."/>
            <person name="Thompson E.M."/>
            <person name="Jaillon O."/>
            <person name="Du Pasquier L."/>
            <person name="Boudinot P."/>
            <person name="Liberles D.A."/>
            <person name="Volff J.N."/>
            <person name="Philippe H."/>
            <person name="Lenhard B."/>
            <person name="Roest Crollius H."/>
            <person name="Wincker P."/>
            <person name="Chourrout D."/>
        </authorList>
    </citation>
    <scope>NUCLEOTIDE SEQUENCE [LARGE SCALE GENOMIC DNA]</scope>
</reference>
<dbReference type="InterPro" id="IPR044748">
    <property type="entry name" value="Trm3/TARBP1_C"/>
</dbReference>
<organism evidence="4">
    <name type="scientific">Oikopleura dioica</name>
    <name type="common">Tunicate</name>
    <dbReference type="NCBI Taxonomy" id="34765"/>
    <lineage>
        <taxon>Eukaryota</taxon>
        <taxon>Metazoa</taxon>
        <taxon>Chordata</taxon>
        <taxon>Tunicata</taxon>
        <taxon>Appendicularia</taxon>
        <taxon>Copelata</taxon>
        <taxon>Oikopleuridae</taxon>
        <taxon>Oikopleura</taxon>
    </lineage>
</organism>
<dbReference type="InterPro" id="IPR001537">
    <property type="entry name" value="SpoU_MeTrfase"/>
</dbReference>